<dbReference type="eggNOG" id="COG3652">
    <property type="taxonomic scope" value="Bacteria"/>
</dbReference>
<dbReference type="PANTHER" id="PTHR38593:SF1">
    <property type="entry name" value="BLR2558 PROTEIN"/>
    <property type="match status" value="1"/>
</dbReference>
<feature type="chain" id="PRO_5003838320" description="DUF4142 domain-containing protein" evidence="1">
    <location>
        <begin position="21"/>
        <end position="176"/>
    </location>
</feature>
<dbReference type="STRING" id="1211777.BN77_p10140"/>
<comment type="caution">
    <text evidence="3">The sequence shown here is derived from an EMBL/GenBank/DDBJ whole genome shotgun (WGS) entry which is preliminary data.</text>
</comment>
<dbReference type="Proteomes" id="UP000009319">
    <property type="component" value="Unassembled WGS sequence"/>
</dbReference>
<reference evidence="3 4" key="1">
    <citation type="journal article" date="2013" name="Genome Announc.">
        <title>Draft Genome Sequence of Rhizobium mesoamericanum STM3625, a Nitrogen-Fixing Symbiont of Mimosa pudica Isolated in French Guiana (South America).</title>
        <authorList>
            <person name="Moulin L."/>
            <person name="Mornico D."/>
            <person name="Melkonian R."/>
            <person name="Klonowska A."/>
        </authorList>
    </citation>
    <scope>NUCLEOTIDE SEQUENCE [LARGE SCALE GENOMIC DNA]</scope>
    <source>
        <strain evidence="3 4">STM3625</strain>
    </source>
</reference>
<evidence type="ECO:0000259" key="2">
    <source>
        <dbReference type="Pfam" id="PF13628"/>
    </source>
</evidence>
<evidence type="ECO:0000256" key="1">
    <source>
        <dbReference type="SAM" id="SignalP"/>
    </source>
</evidence>
<gene>
    <name evidence="3" type="ORF">BN77_p10140</name>
</gene>
<dbReference type="EMBL" id="CANI01000035">
    <property type="protein sequence ID" value="CCM78181.1"/>
    <property type="molecule type" value="Genomic_DNA"/>
</dbReference>
<keyword evidence="1" id="KW-0732">Signal</keyword>
<accession>K0PNT0</accession>
<evidence type="ECO:0000313" key="3">
    <source>
        <dbReference type="EMBL" id="CCM78181.1"/>
    </source>
</evidence>
<proteinExistence type="predicted"/>
<name>K0PNT0_9HYPH</name>
<dbReference type="Pfam" id="PF13628">
    <property type="entry name" value="DUF4142"/>
    <property type="match status" value="1"/>
</dbReference>
<feature type="signal peptide" evidence="1">
    <location>
        <begin position="1"/>
        <end position="20"/>
    </location>
</feature>
<dbReference type="HOGENOM" id="CLU_079636_6_3_5"/>
<keyword evidence="4" id="KW-1185">Reference proteome</keyword>
<feature type="domain" description="DUF4142" evidence="2">
    <location>
        <begin position="38"/>
        <end position="174"/>
    </location>
</feature>
<dbReference type="RefSeq" id="WP_007535722.1">
    <property type="nucleotide sequence ID" value="NZ_HF536773.1"/>
</dbReference>
<dbReference type="InterPro" id="IPR025419">
    <property type="entry name" value="DUF4142"/>
</dbReference>
<organism evidence="3 4">
    <name type="scientific">Rhizobium mesoamericanum STM3625</name>
    <dbReference type="NCBI Taxonomy" id="1211777"/>
    <lineage>
        <taxon>Bacteria</taxon>
        <taxon>Pseudomonadati</taxon>
        <taxon>Pseudomonadota</taxon>
        <taxon>Alphaproteobacteria</taxon>
        <taxon>Hyphomicrobiales</taxon>
        <taxon>Rhizobiaceae</taxon>
        <taxon>Rhizobium/Agrobacterium group</taxon>
        <taxon>Rhizobium</taxon>
    </lineage>
</organism>
<dbReference type="AlphaFoldDB" id="K0PNT0"/>
<protein>
    <recommendedName>
        <fullName evidence="2">DUF4142 domain-containing protein</fullName>
    </recommendedName>
</protein>
<evidence type="ECO:0000313" key="4">
    <source>
        <dbReference type="Proteomes" id="UP000009319"/>
    </source>
</evidence>
<dbReference type="PANTHER" id="PTHR38593">
    <property type="entry name" value="BLR2558 PROTEIN"/>
    <property type="match status" value="1"/>
</dbReference>
<dbReference type="Gene3D" id="1.20.1260.10">
    <property type="match status" value="1"/>
</dbReference>
<dbReference type="InterPro" id="IPR012347">
    <property type="entry name" value="Ferritin-like"/>
</dbReference>
<sequence>MKPAALPFVLAVFMVAPAFAQSAAEKSGVNSLIGVAPKTEDFVMEAATSDMFEIESSKLAVERSDAPTKSFAEQMIADHQKTTDALKALVASGDVKAALPSAMTSSQEKELNTLKGLQGVDFTKQYHSDQEDAHKQAVDLFKRYGNEGENAALKAWAANTRPALEQHLQMAKDLNE</sequence>